<protein>
    <submittedName>
        <fullName evidence="7">Cation:H+ antiporter</fullName>
    </submittedName>
</protein>
<dbReference type="InterPro" id="IPR044880">
    <property type="entry name" value="NCX_ion-bd_dom_sf"/>
</dbReference>
<evidence type="ECO:0000256" key="2">
    <source>
        <dbReference type="ARBA" id="ARBA00022692"/>
    </source>
</evidence>
<feature type="transmembrane region" description="Helical" evidence="5">
    <location>
        <begin position="221"/>
        <end position="244"/>
    </location>
</feature>
<evidence type="ECO:0000313" key="7">
    <source>
        <dbReference type="EMBL" id="SCG70571.1"/>
    </source>
</evidence>
<dbReference type="GO" id="GO:0016020">
    <property type="term" value="C:membrane"/>
    <property type="evidence" value="ECO:0007669"/>
    <property type="project" value="UniProtKB-SubCell"/>
</dbReference>
<feature type="transmembrane region" description="Helical" evidence="5">
    <location>
        <begin position="298"/>
        <end position="316"/>
    </location>
</feature>
<feature type="transmembrane region" description="Helical" evidence="5">
    <location>
        <begin position="196"/>
        <end position="215"/>
    </location>
</feature>
<feature type="transmembrane region" description="Helical" evidence="5">
    <location>
        <begin position="44"/>
        <end position="71"/>
    </location>
</feature>
<evidence type="ECO:0000259" key="6">
    <source>
        <dbReference type="Pfam" id="PF01699"/>
    </source>
</evidence>
<dbReference type="InterPro" id="IPR004837">
    <property type="entry name" value="NaCa_Exmemb"/>
</dbReference>
<evidence type="ECO:0000313" key="8">
    <source>
        <dbReference type="Proteomes" id="UP000199408"/>
    </source>
</evidence>
<keyword evidence="3 5" id="KW-1133">Transmembrane helix</keyword>
<dbReference type="OrthoDB" id="153124at2"/>
<reference evidence="8" key="1">
    <citation type="submission" date="2016-06" db="EMBL/GenBank/DDBJ databases">
        <authorList>
            <person name="Varghese N."/>
        </authorList>
    </citation>
    <scope>NUCLEOTIDE SEQUENCE [LARGE SCALE GENOMIC DNA]</scope>
    <source>
        <strain evidence="8">DSM 43171</strain>
    </source>
</reference>
<evidence type="ECO:0000256" key="5">
    <source>
        <dbReference type="SAM" id="Phobius"/>
    </source>
</evidence>
<comment type="subcellular location">
    <subcellularLocation>
        <location evidence="1">Membrane</location>
        <topology evidence="1">Multi-pass membrane protein</topology>
    </subcellularLocation>
</comment>
<keyword evidence="2 5" id="KW-0812">Transmembrane</keyword>
<keyword evidence="4 5" id="KW-0472">Membrane</keyword>
<dbReference type="Pfam" id="PF01699">
    <property type="entry name" value="Na_Ca_ex"/>
    <property type="match status" value="2"/>
</dbReference>
<dbReference type="AlphaFoldDB" id="A0A1C5JJT6"/>
<feature type="transmembrane region" description="Helical" evidence="5">
    <location>
        <begin position="139"/>
        <end position="160"/>
    </location>
</feature>
<organism evidence="7 8">
    <name type="scientific">Micromonospora halophytica</name>
    <dbReference type="NCBI Taxonomy" id="47864"/>
    <lineage>
        <taxon>Bacteria</taxon>
        <taxon>Bacillati</taxon>
        <taxon>Actinomycetota</taxon>
        <taxon>Actinomycetes</taxon>
        <taxon>Micromonosporales</taxon>
        <taxon>Micromonosporaceae</taxon>
        <taxon>Micromonospora</taxon>
    </lineage>
</organism>
<feature type="transmembrane region" description="Helical" evidence="5">
    <location>
        <begin position="12"/>
        <end position="32"/>
    </location>
</feature>
<evidence type="ECO:0000256" key="1">
    <source>
        <dbReference type="ARBA" id="ARBA00004141"/>
    </source>
</evidence>
<feature type="transmembrane region" description="Helical" evidence="5">
    <location>
        <begin position="325"/>
        <end position="344"/>
    </location>
</feature>
<name>A0A1C5JJT6_9ACTN</name>
<feature type="domain" description="Sodium/calcium exchanger membrane region" evidence="6">
    <location>
        <begin position="200"/>
        <end position="343"/>
    </location>
</feature>
<feature type="transmembrane region" description="Helical" evidence="5">
    <location>
        <begin position="112"/>
        <end position="133"/>
    </location>
</feature>
<gene>
    <name evidence="7" type="ORF">GA0070560_13516</name>
</gene>
<dbReference type="GO" id="GO:0055085">
    <property type="term" value="P:transmembrane transport"/>
    <property type="evidence" value="ECO:0007669"/>
    <property type="project" value="InterPro"/>
</dbReference>
<evidence type="ECO:0000256" key="3">
    <source>
        <dbReference type="ARBA" id="ARBA00022989"/>
    </source>
</evidence>
<dbReference type="RefSeq" id="WP_091302784.1">
    <property type="nucleotide sequence ID" value="NZ_FMDN01000035.1"/>
</dbReference>
<feature type="domain" description="Sodium/calcium exchanger membrane region" evidence="6">
    <location>
        <begin position="12"/>
        <end position="138"/>
    </location>
</feature>
<proteinExistence type="predicted"/>
<dbReference type="Proteomes" id="UP000199408">
    <property type="component" value="Unassembled WGS sequence"/>
</dbReference>
<dbReference type="EMBL" id="FMDN01000035">
    <property type="protein sequence ID" value="SCG70571.1"/>
    <property type="molecule type" value="Genomic_DNA"/>
</dbReference>
<keyword evidence="8" id="KW-1185">Reference proteome</keyword>
<evidence type="ECO:0000256" key="4">
    <source>
        <dbReference type="ARBA" id="ARBA00023136"/>
    </source>
</evidence>
<accession>A0A1C5JJT6</accession>
<dbReference type="STRING" id="47864.GA0070560_13516"/>
<feature type="transmembrane region" description="Helical" evidence="5">
    <location>
        <begin position="256"/>
        <end position="278"/>
    </location>
</feature>
<dbReference type="Gene3D" id="1.20.1420.30">
    <property type="entry name" value="NCX, central ion-binding region"/>
    <property type="match status" value="2"/>
</dbReference>
<feature type="transmembrane region" description="Helical" evidence="5">
    <location>
        <begin position="77"/>
        <end position="100"/>
    </location>
</feature>
<sequence>MPDLTPQWPLAWSIAVFVTAGALTVVGSVRLVSLGDTLADRTGWGEAVFGAVFFGLATSLSGIVMTAVTAASDQPQLAYSNAVGGIAAQTAAVAVADMFYRRVNLEHASASLSNILFGCLLIALLALALLATYTPDVTVAGVHPASLVMIGCYLGGIRLVRTAGARPMWDAVETRETRRDVPQPRGVSKRKSTSTLWTRFLTVGLIVGTGGWAIGTAAEGIVAATGLKAGFVGGVLMGLVNALPEMVTAVAAVRRGAVTLAVAAIIGGNCLDALNLVIGDMALRGGSLFHAAQTDELFVTASGLFMTAVLLGGMLIRQPRGWGRVGFEGVLLLGSYIAIVAVLAT</sequence>